<dbReference type="InterPro" id="IPR011009">
    <property type="entry name" value="Kinase-like_dom_sf"/>
</dbReference>
<sequence>MAAARPLPSAPPPTPTAAPAGGRQQAPRARHQTAGRPEARPVARPSQDYPATSQIPYLSSAWEITDETLSDRRHRVPTLPVGLIQGDAHTNDLIRTKQGQALLGDWDHVLWGRGSKI</sequence>
<name>A0ABP7ZI39_9ACTN</name>
<reference evidence="3" key="1">
    <citation type="journal article" date="2019" name="Int. J. Syst. Evol. Microbiol.">
        <title>The Global Catalogue of Microorganisms (GCM) 10K type strain sequencing project: providing services to taxonomists for standard genome sequencing and annotation.</title>
        <authorList>
            <consortium name="The Broad Institute Genomics Platform"/>
            <consortium name="The Broad Institute Genome Sequencing Center for Infectious Disease"/>
            <person name="Wu L."/>
            <person name="Ma J."/>
        </authorList>
    </citation>
    <scope>NUCLEOTIDE SEQUENCE [LARGE SCALE GENOMIC DNA]</scope>
    <source>
        <strain evidence="3">JCM 17316</strain>
    </source>
</reference>
<keyword evidence="3" id="KW-1185">Reference proteome</keyword>
<evidence type="ECO:0000313" key="2">
    <source>
        <dbReference type="EMBL" id="GAA4157846.1"/>
    </source>
</evidence>
<dbReference type="EMBL" id="BAABDO010000161">
    <property type="protein sequence ID" value="GAA4157846.1"/>
    <property type="molecule type" value="Genomic_DNA"/>
</dbReference>
<dbReference type="SUPFAM" id="SSF56112">
    <property type="entry name" value="Protein kinase-like (PK-like)"/>
    <property type="match status" value="1"/>
</dbReference>
<evidence type="ECO:0000256" key="1">
    <source>
        <dbReference type="SAM" id="MobiDB-lite"/>
    </source>
</evidence>
<protein>
    <submittedName>
        <fullName evidence="2">Uncharacterized protein</fullName>
    </submittedName>
</protein>
<feature type="region of interest" description="Disordered" evidence="1">
    <location>
        <begin position="1"/>
        <end position="54"/>
    </location>
</feature>
<accession>A0ABP7ZI39</accession>
<gene>
    <name evidence="2" type="ORF">GCM10022416_59560</name>
</gene>
<proteinExistence type="predicted"/>
<evidence type="ECO:0000313" key="3">
    <source>
        <dbReference type="Proteomes" id="UP001500266"/>
    </source>
</evidence>
<comment type="caution">
    <text evidence="2">The sequence shown here is derived from an EMBL/GenBank/DDBJ whole genome shotgun (WGS) entry which is preliminary data.</text>
</comment>
<organism evidence="2 3">
    <name type="scientific">Actinomadura keratinilytica</name>
    <dbReference type="NCBI Taxonomy" id="547461"/>
    <lineage>
        <taxon>Bacteria</taxon>
        <taxon>Bacillati</taxon>
        <taxon>Actinomycetota</taxon>
        <taxon>Actinomycetes</taxon>
        <taxon>Streptosporangiales</taxon>
        <taxon>Thermomonosporaceae</taxon>
        <taxon>Actinomadura</taxon>
    </lineage>
</organism>
<dbReference type="Proteomes" id="UP001500266">
    <property type="component" value="Unassembled WGS sequence"/>
</dbReference>